<keyword evidence="4 5" id="KW-0472">Membrane</keyword>
<keyword evidence="3 5" id="KW-1133">Transmembrane helix</keyword>
<reference evidence="7" key="1">
    <citation type="submission" date="2024-07" db="EMBL/GenBank/DDBJ databases">
        <authorList>
            <person name="Kim Y.J."/>
            <person name="Jeong J.Y."/>
        </authorList>
    </citation>
    <scope>NUCLEOTIDE SEQUENCE</scope>
    <source>
        <strain evidence="7">GIHE-MW2</strain>
    </source>
</reference>
<feature type="transmembrane region" description="Helical" evidence="5">
    <location>
        <begin position="12"/>
        <end position="32"/>
    </location>
</feature>
<gene>
    <name evidence="7" type="ORF">ABWT76_001951</name>
</gene>
<dbReference type="Pfam" id="PF06803">
    <property type="entry name" value="DUF1232"/>
    <property type="match status" value="1"/>
</dbReference>
<dbReference type="AlphaFoldDB" id="A0AAU8JJS3"/>
<evidence type="ECO:0000256" key="5">
    <source>
        <dbReference type="SAM" id="Phobius"/>
    </source>
</evidence>
<dbReference type="InterPro" id="IPR010652">
    <property type="entry name" value="DUF1232"/>
</dbReference>
<sequence length="128" mass="14632">MRYDIIQSTINLSKIVLIILSLLMKFPVQWIYNLHRTALHHPKYRWVVIFGTLFYLLSPLDISPDLIPLLGQIDDIALVMLLVTGLSEMFTQFLQGNSQTFIEKDDAKSNKSQEPANQTIDVKAVSID</sequence>
<name>A0AAU8JJS3_9CYAN</name>
<evidence type="ECO:0000256" key="2">
    <source>
        <dbReference type="ARBA" id="ARBA00022692"/>
    </source>
</evidence>
<evidence type="ECO:0000313" key="7">
    <source>
        <dbReference type="EMBL" id="XCM39059.1"/>
    </source>
</evidence>
<evidence type="ECO:0000256" key="3">
    <source>
        <dbReference type="ARBA" id="ARBA00022989"/>
    </source>
</evidence>
<keyword evidence="2 5" id="KW-0812">Transmembrane</keyword>
<comment type="subcellular location">
    <subcellularLocation>
        <location evidence="1">Endomembrane system</location>
        <topology evidence="1">Multi-pass membrane protein</topology>
    </subcellularLocation>
</comment>
<accession>A0AAU8JJS3</accession>
<dbReference type="GO" id="GO:0012505">
    <property type="term" value="C:endomembrane system"/>
    <property type="evidence" value="ECO:0007669"/>
    <property type="project" value="UniProtKB-SubCell"/>
</dbReference>
<evidence type="ECO:0000259" key="6">
    <source>
        <dbReference type="Pfam" id="PF06803"/>
    </source>
</evidence>
<proteinExistence type="predicted"/>
<dbReference type="RefSeq" id="WP_354636023.1">
    <property type="nucleotide sequence ID" value="NZ_CP159837.1"/>
</dbReference>
<feature type="domain" description="DUF1232" evidence="6">
    <location>
        <begin position="46"/>
        <end position="81"/>
    </location>
</feature>
<evidence type="ECO:0000256" key="1">
    <source>
        <dbReference type="ARBA" id="ARBA00004127"/>
    </source>
</evidence>
<dbReference type="EMBL" id="CP159837">
    <property type="protein sequence ID" value="XCM39059.1"/>
    <property type="molecule type" value="Genomic_DNA"/>
</dbReference>
<evidence type="ECO:0000256" key="4">
    <source>
        <dbReference type="ARBA" id="ARBA00023136"/>
    </source>
</evidence>
<organism evidence="7">
    <name type="scientific">Planktothricoides raciborskii GIHE-MW2</name>
    <dbReference type="NCBI Taxonomy" id="2792601"/>
    <lineage>
        <taxon>Bacteria</taxon>
        <taxon>Bacillati</taxon>
        <taxon>Cyanobacteriota</taxon>
        <taxon>Cyanophyceae</taxon>
        <taxon>Oscillatoriophycideae</taxon>
        <taxon>Oscillatoriales</taxon>
        <taxon>Oscillatoriaceae</taxon>
        <taxon>Planktothricoides</taxon>
    </lineage>
</organism>
<protein>
    <submittedName>
        <fullName evidence="7">DUF1232 domain-containing protein</fullName>
    </submittedName>
</protein>
<feature type="transmembrane region" description="Helical" evidence="5">
    <location>
        <begin position="44"/>
        <end position="64"/>
    </location>
</feature>